<dbReference type="AlphaFoldDB" id="A0A9X7W0U8"/>
<dbReference type="GO" id="GO:0003676">
    <property type="term" value="F:nucleic acid binding"/>
    <property type="evidence" value="ECO:0007669"/>
    <property type="project" value="InterPro"/>
</dbReference>
<dbReference type="GO" id="GO:0006304">
    <property type="term" value="P:DNA modification"/>
    <property type="evidence" value="ECO:0007669"/>
    <property type="project" value="InterPro"/>
</dbReference>
<evidence type="ECO:0000256" key="1">
    <source>
        <dbReference type="ARBA" id="ARBA00011900"/>
    </source>
</evidence>
<keyword evidence="4" id="KW-0949">S-adenosyl-L-methionine</keyword>
<evidence type="ECO:0000313" key="8">
    <source>
        <dbReference type="Proteomes" id="UP000663505"/>
    </source>
</evidence>
<dbReference type="InterPro" id="IPR050953">
    <property type="entry name" value="N4_N6_ade-DNA_methylase"/>
</dbReference>
<dbReference type="EC" id="2.1.1.72" evidence="1"/>
<dbReference type="InterPro" id="IPR011639">
    <property type="entry name" value="MethylTrfase_TaqI-like_dom"/>
</dbReference>
<dbReference type="NCBIfam" id="NF033452">
    <property type="entry name" value="BREX_1_MTaseX"/>
    <property type="match status" value="1"/>
</dbReference>
<dbReference type="InterPro" id="IPR029063">
    <property type="entry name" value="SAM-dependent_MTases_sf"/>
</dbReference>
<protein>
    <recommendedName>
        <fullName evidence="1">site-specific DNA-methyltransferase (adenine-specific)</fullName>
        <ecNumber evidence="1">2.1.1.72</ecNumber>
    </recommendedName>
</protein>
<accession>A0A9X7W0U8</accession>
<reference evidence="7 8" key="1">
    <citation type="submission" date="2021-02" db="EMBL/GenBank/DDBJ databases">
        <title>Alicyclobacillus curvatus sp. nov. and Alicyclobacillus mengziensis sp. nov., two acidophilic bacteria isolated from acid mine drainage.</title>
        <authorList>
            <person name="Huang Y."/>
        </authorList>
    </citation>
    <scope>NUCLEOTIDE SEQUENCE [LARGE SCALE GENOMIC DNA]</scope>
    <source>
        <strain evidence="7 8">S30H14</strain>
    </source>
</reference>
<dbReference type="KEGG" id="afx:JZ786_05185"/>
<evidence type="ECO:0000313" key="7">
    <source>
        <dbReference type="EMBL" id="QSO48382.1"/>
    </source>
</evidence>
<dbReference type="Gene3D" id="3.40.50.150">
    <property type="entry name" value="Vaccinia Virus protein VP39"/>
    <property type="match status" value="1"/>
</dbReference>
<evidence type="ECO:0000256" key="4">
    <source>
        <dbReference type="ARBA" id="ARBA00022691"/>
    </source>
</evidence>
<evidence type="ECO:0000256" key="5">
    <source>
        <dbReference type="ARBA" id="ARBA00047942"/>
    </source>
</evidence>
<sequence length="1164" mass="135159">MNKTVLKNFATSARNELIKKVEARALKIGITEESIKKAQFESSDAIYIDGKQLSLTEKKQRDKLIRRIREIGFKNVVEEVAYTWFNRFIALRFMEVNNYLPTKVRVLSSSEPGNPEPDIIKEALSVDLDIDKELVYDLKLNNKTEELFKYMVVKQCNDLNKYLSFMFETIEDYKEILFPEGLLAKESFLREMTDVTAIPESDWEQVEIIGWLYQYYIAEEKARVFREKEKHKKEEIPYVSQLFTPDWIVRYMVQNSLGRYWLELHPEDSELASNWEFYIEGTHQTSSASEDSISQLKSKINVEEIKCIDPAMGSGHVLVYMFDVLYQIYTKRGYIGREIPKLIIENNLFGLDIDDRATQLACFAVVMKAMEYNPRFLRNIERNGLNLNLISIQETNNLSERDISFIAGEEKGVNFTKVKQYVSQFLDAKIFGSLIRVHDSCLNFLKKRLSEINGTVVDNLFDVPLQSKIIALLPSLIQQTEIMRTKFDILVTNPPYIGSGRMNNQLNAFLRENYPDSKDDTCTAFMETDYLKEQGLMGMVNQNSWMFLSSYEQLRHKIIKHANVLSMFHLGSRAFEEIDGEVVQTTAFVIKNSDEAFGGEGTYVRLVDFKDPSEKELKALDALHHPGVDYRFNAALASFESLPCMPICYWISDDIRRLYKYKLIGADYELKEGVGTRNDPEFLRCFWEVSIEKIGREARWILTDKAGANRKWYMGFTYVMDWENDGYRIRNYRNPDGSLKSRPQNTQFLYKQGVTWGKVGSGKPSFRWRPEGYGFNDAAPTIFGTDSILLLGELNSKPFEKVLKIQGETINLTTGVVKNVPNLINEKIDQEFLAQKIKLCVEISKTDWDFFETSIEFKRHPFLEFSTKGIRLKDVFLKWCLFTEEQFNQLKDSEESLNKLFIDTYQLNELTPEVADEDISIRKANGVRDVKALVSYAVGCMFGRYSLDEEGIVFAGGNFESERYKTFVVDQDNIVPILSDEYFEDDIVSRFVEFVSVSFGEETLRENLEFIADTLGKKDSETPREAIRRYLLNDFFKDHLQTYKKKPIYWLFTSGKQKAFNCLIYMHRYDKTTLSRIRTDYVHELQMRYDAEKKSLLSVIEGDGTAREVSAAKKDLKTLELKIVELKDYEEVLHHMADQQIEIDLDDGVDVNFGKFETLLAKRG</sequence>
<keyword evidence="2" id="KW-0489">Methyltransferase</keyword>
<gene>
    <name evidence="7" type="primary">pglX</name>
    <name evidence="7" type="ORF">JZ786_05185</name>
</gene>
<dbReference type="PANTHER" id="PTHR33841">
    <property type="entry name" value="DNA METHYLTRANSFERASE YEEA-RELATED"/>
    <property type="match status" value="1"/>
</dbReference>
<comment type="catalytic activity">
    <reaction evidence="5">
        <text>a 2'-deoxyadenosine in DNA + S-adenosyl-L-methionine = an N(6)-methyl-2'-deoxyadenosine in DNA + S-adenosyl-L-homocysteine + H(+)</text>
        <dbReference type="Rhea" id="RHEA:15197"/>
        <dbReference type="Rhea" id="RHEA-COMP:12418"/>
        <dbReference type="Rhea" id="RHEA-COMP:12419"/>
        <dbReference type="ChEBI" id="CHEBI:15378"/>
        <dbReference type="ChEBI" id="CHEBI:57856"/>
        <dbReference type="ChEBI" id="CHEBI:59789"/>
        <dbReference type="ChEBI" id="CHEBI:90615"/>
        <dbReference type="ChEBI" id="CHEBI:90616"/>
        <dbReference type="EC" id="2.1.1.72"/>
    </reaction>
</comment>
<dbReference type="PANTHER" id="PTHR33841:SF1">
    <property type="entry name" value="DNA METHYLTRANSFERASE A"/>
    <property type="match status" value="1"/>
</dbReference>
<dbReference type="Proteomes" id="UP000663505">
    <property type="component" value="Chromosome"/>
</dbReference>
<feature type="domain" description="Type II methyltransferase M.TaqI-like" evidence="6">
    <location>
        <begin position="346"/>
        <end position="572"/>
    </location>
</feature>
<dbReference type="InterPro" id="IPR002052">
    <property type="entry name" value="DNA_methylase_N6_adenine_CS"/>
</dbReference>
<dbReference type="EMBL" id="CP071182">
    <property type="protein sequence ID" value="QSO48382.1"/>
    <property type="molecule type" value="Genomic_DNA"/>
</dbReference>
<name>A0A9X7W0U8_9BACL</name>
<evidence type="ECO:0000256" key="3">
    <source>
        <dbReference type="ARBA" id="ARBA00022679"/>
    </source>
</evidence>
<dbReference type="REBASE" id="459765">
    <property type="entry name" value="AfeH14ORF5185P"/>
</dbReference>
<dbReference type="PRINTS" id="PR00507">
    <property type="entry name" value="N12N6MTFRASE"/>
</dbReference>
<keyword evidence="8" id="KW-1185">Reference proteome</keyword>
<dbReference type="SUPFAM" id="SSF53335">
    <property type="entry name" value="S-adenosyl-L-methionine-dependent methyltransferases"/>
    <property type="match status" value="1"/>
</dbReference>
<dbReference type="InterPro" id="IPR047939">
    <property type="entry name" value="BREX_1_PglX"/>
</dbReference>
<proteinExistence type="predicted"/>
<evidence type="ECO:0000259" key="6">
    <source>
        <dbReference type="Pfam" id="PF07669"/>
    </source>
</evidence>
<evidence type="ECO:0000256" key="2">
    <source>
        <dbReference type="ARBA" id="ARBA00022603"/>
    </source>
</evidence>
<dbReference type="Pfam" id="PF07669">
    <property type="entry name" value="Eco57I"/>
    <property type="match status" value="1"/>
</dbReference>
<organism evidence="7 8">
    <name type="scientific">Alicyclobacillus mengziensis</name>
    <dbReference type="NCBI Taxonomy" id="2931921"/>
    <lineage>
        <taxon>Bacteria</taxon>
        <taxon>Bacillati</taxon>
        <taxon>Bacillota</taxon>
        <taxon>Bacilli</taxon>
        <taxon>Bacillales</taxon>
        <taxon>Alicyclobacillaceae</taxon>
        <taxon>Alicyclobacillus</taxon>
    </lineage>
</organism>
<dbReference type="GO" id="GO:0032259">
    <property type="term" value="P:methylation"/>
    <property type="evidence" value="ECO:0007669"/>
    <property type="project" value="UniProtKB-KW"/>
</dbReference>
<dbReference type="RefSeq" id="WP_206657717.1">
    <property type="nucleotide sequence ID" value="NZ_CP071182.1"/>
</dbReference>
<dbReference type="PROSITE" id="PS00092">
    <property type="entry name" value="N6_MTASE"/>
    <property type="match status" value="1"/>
</dbReference>
<keyword evidence="3" id="KW-0808">Transferase</keyword>
<dbReference type="GO" id="GO:0009007">
    <property type="term" value="F:site-specific DNA-methyltransferase (adenine-specific) activity"/>
    <property type="evidence" value="ECO:0007669"/>
    <property type="project" value="UniProtKB-EC"/>
</dbReference>